<evidence type="ECO:0000256" key="3">
    <source>
        <dbReference type="SAM" id="MobiDB-lite"/>
    </source>
</evidence>
<keyword evidence="4" id="KW-0812">Transmembrane</keyword>
<keyword evidence="1" id="KW-0479">Metal-binding</keyword>
<evidence type="ECO:0000313" key="6">
    <source>
        <dbReference type="EMBL" id="OLP92515.1"/>
    </source>
</evidence>
<dbReference type="PANTHER" id="PTHR43520">
    <property type="entry name" value="ATP7, ISOFORM B"/>
    <property type="match status" value="1"/>
</dbReference>
<dbReference type="SUPFAM" id="SSF81653">
    <property type="entry name" value="Calcium ATPase, transduction domain A"/>
    <property type="match status" value="1"/>
</dbReference>
<dbReference type="GO" id="GO:0043682">
    <property type="term" value="F:P-type divalent copper transporter activity"/>
    <property type="evidence" value="ECO:0007669"/>
    <property type="project" value="TreeGrafter"/>
</dbReference>
<dbReference type="AlphaFoldDB" id="A0A1Q9DBN1"/>
<dbReference type="InterPro" id="IPR008250">
    <property type="entry name" value="ATPase_P-typ_transduc_dom_A_sf"/>
</dbReference>
<dbReference type="InterPro" id="IPR059000">
    <property type="entry name" value="ATPase_P-type_domA"/>
</dbReference>
<gene>
    <name evidence="6" type="primary">copA</name>
    <name evidence="6" type="ORF">AK812_SmicGene25698</name>
</gene>
<evidence type="ECO:0000256" key="2">
    <source>
        <dbReference type="ARBA" id="ARBA00022967"/>
    </source>
</evidence>
<dbReference type="GO" id="GO:0016020">
    <property type="term" value="C:membrane"/>
    <property type="evidence" value="ECO:0007669"/>
    <property type="project" value="TreeGrafter"/>
</dbReference>
<evidence type="ECO:0000256" key="1">
    <source>
        <dbReference type="ARBA" id="ARBA00022723"/>
    </source>
</evidence>
<evidence type="ECO:0000259" key="5">
    <source>
        <dbReference type="Pfam" id="PF00122"/>
    </source>
</evidence>
<name>A0A1Q9DBN1_SYMMI</name>
<protein>
    <submittedName>
        <fullName evidence="6">Copper-exporting P-type ATPase A</fullName>
    </submittedName>
</protein>
<comment type="caution">
    <text evidence="6">The sequence shown here is derived from an EMBL/GenBank/DDBJ whole genome shotgun (WGS) entry which is preliminary data.</text>
</comment>
<feature type="region of interest" description="Disordered" evidence="3">
    <location>
        <begin position="1"/>
        <end position="27"/>
    </location>
</feature>
<accession>A0A1Q9DBN1</accession>
<keyword evidence="2" id="KW-1278">Translocase</keyword>
<dbReference type="Gene3D" id="2.70.150.10">
    <property type="entry name" value="Calcium-transporting ATPase, cytoplasmic transduction domain A"/>
    <property type="match status" value="1"/>
</dbReference>
<organism evidence="6 7">
    <name type="scientific">Symbiodinium microadriaticum</name>
    <name type="common">Dinoflagellate</name>
    <name type="synonym">Zooxanthella microadriatica</name>
    <dbReference type="NCBI Taxonomy" id="2951"/>
    <lineage>
        <taxon>Eukaryota</taxon>
        <taxon>Sar</taxon>
        <taxon>Alveolata</taxon>
        <taxon>Dinophyceae</taxon>
        <taxon>Suessiales</taxon>
        <taxon>Symbiodiniaceae</taxon>
        <taxon>Symbiodinium</taxon>
    </lineage>
</organism>
<feature type="domain" description="P-type ATPase A" evidence="5">
    <location>
        <begin position="184"/>
        <end position="242"/>
    </location>
</feature>
<keyword evidence="4" id="KW-0472">Membrane</keyword>
<dbReference type="PANTHER" id="PTHR43520:SF8">
    <property type="entry name" value="P-TYPE CU(+) TRANSPORTER"/>
    <property type="match status" value="1"/>
</dbReference>
<feature type="transmembrane region" description="Helical" evidence="4">
    <location>
        <begin position="107"/>
        <end position="130"/>
    </location>
</feature>
<proteinExistence type="predicted"/>
<dbReference type="EMBL" id="LSRX01000619">
    <property type="protein sequence ID" value="OLP92515.1"/>
    <property type="molecule type" value="Genomic_DNA"/>
</dbReference>
<dbReference type="OrthoDB" id="412834at2759"/>
<feature type="transmembrane region" description="Helical" evidence="4">
    <location>
        <begin position="67"/>
        <end position="87"/>
    </location>
</feature>
<evidence type="ECO:0000313" key="7">
    <source>
        <dbReference type="Proteomes" id="UP000186817"/>
    </source>
</evidence>
<dbReference type="GO" id="GO:0055070">
    <property type="term" value="P:copper ion homeostasis"/>
    <property type="evidence" value="ECO:0007669"/>
    <property type="project" value="TreeGrafter"/>
</dbReference>
<feature type="transmembrane region" description="Helical" evidence="4">
    <location>
        <begin position="35"/>
        <end position="55"/>
    </location>
</feature>
<keyword evidence="4" id="KW-1133">Transmembrane helix</keyword>
<evidence type="ECO:0000256" key="4">
    <source>
        <dbReference type="SAM" id="Phobius"/>
    </source>
</evidence>
<dbReference type="GO" id="GO:0005507">
    <property type="term" value="F:copper ion binding"/>
    <property type="evidence" value="ECO:0007669"/>
    <property type="project" value="TreeGrafter"/>
</dbReference>
<dbReference type="Pfam" id="PF00122">
    <property type="entry name" value="E1-E2_ATPase"/>
    <property type="match status" value="1"/>
</dbReference>
<keyword evidence="7" id="KW-1185">Reference proteome</keyword>
<sequence>MPSPLLLPRNSSGFAAQPDSAPDSAKSGEVMPGGLLTALMVTFTIIIITQVLPCFEHCDKLLHMHIVPGLPCVTVVLGLLATPVQLYCGLRFHLGAYHAIRSGMWDMNVLISLGTVLCFLYSLMVVMLMISTTLLPGKNIECKAPPPSYFETPCFVITFVLLGKHLEAWAKNGASSALQQLLSLHPSKAHRLPKDSMEVEDLPVQLLHLGDTLQIYPGETAPADGIMTGLGYAEFDESLLTGLNGNPTAI</sequence>
<reference evidence="6 7" key="1">
    <citation type="submission" date="2016-02" db="EMBL/GenBank/DDBJ databases">
        <title>Genome analysis of coral dinoflagellate symbionts highlights evolutionary adaptations to a symbiotic lifestyle.</title>
        <authorList>
            <person name="Aranda M."/>
            <person name="Li Y."/>
            <person name="Liew Y.J."/>
            <person name="Baumgarten S."/>
            <person name="Simakov O."/>
            <person name="Wilson M."/>
            <person name="Piel J."/>
            <person name="Ashoor H."/>
            <person name="Bougouffa S."/>
            <person name="Bajic V.B."/>
            <person name="Ryu T."/>
            <person name="Ravasi T."/>
            <person name="Bayer T."/>
            <person name="Micklem G."/>
            <person name="Kim H."/>
            <person name="Bhak J."/>
            <person name="Lajeunesse T.C."/>
            <person name="Voolstra C.R."/>
        </authorList>
    </citation>
    <scope>NUCLEOTIDE SEQUENCE [LARGE SCALE GENOMIC DNA]</scope>
    <source>
        <strain evidence="6 7">CCMP2467</strain>
    </source>
</reference>
<dbReference type="Proteomes" id="UP000186817">
    <property type="component" value="Unassembled WGS sequence"/>
</dbReference>